<evidence type="ECO:0000256" key="1">
    <source>
        <dbReference type="SAM" id="MobiDB-lite"/>
    </source>
</evidence>
<proteinExistence type="predicted"/>
<keyword evidence="3" id="KW-1185">Reference proteome</keyword>
<evidence type="ECO:0000313" key="3">
    <source>
        <dbReference type="Proteomes" id="UP000318571"/>
    </source>
</evidence>
<feature type="non-terminal residue" evidence="2">
    <location>
        <position position="450"/>
    </location>
</feature>
<dbReference type="OMA" id="DQLATHI"/>
<dbReference type="Gene3D" id="3.10.10.10">
    <property type="entry name" value="HIV Type 1 Reverse Transcriptase, subunit A, domain 1"/>
    <property type="match status" value="1"/>
</dbReference>
<dbReference type="Gene3D" id="4.10.60.10">
    <property type="entry name" value="Zinc finger, CCHC-type"/>
    <property type="match status" value="1"/>
</dbReference>
<gene>
    <name evidence="2" type="ORF">TCAL_13994</name>
</gene>
<sequence>MSYEDQLATHIVVAVNDKDLQKDLLKIENPDLSSIKAKCLAWETAEANQHVLRGDSNTSRLNRTSVSEKRRESRSIDQRGRSRDRSKGKDYQPSTESSRCSKCGWKRHPYGTCPASNKTCHGCGRSGHFRPMCTNKQQYTGSKLRDQVVAKTNTVRVCMTQNHVGRSTPLAKVLFHLHAGSKVQMAVLPDTGATDSIVSNILMRRNGIVIDKTRTCRIIAANGSQMRCTGVVELRAEWAGFVSPDTQDFILSWHDMIALGMIPETFPLPSTSVQTCKVQKAVKFADTLNQDPDISSIEKWKNATIYEYADVFDSTSSFKPMSGAPMHIHLKDLGEERPTHITTARPVSYAYRDEAKKELDYMEAMGVVEDADEPSEWVSPFLALPKPKGQGVRLVVDYRGLNSTDLFEYGGTQFLVYVDRYSGWPLVSLYKSCPSSKHVIVTLRGFFALF</sequence>
<dbReference type="STRING" id="6832.A0A553PQL5"/>
<evidence type="ECO:0000313" key="2">
    <source>
        <dbReference type="EMBL" id="TRY79961.1"/>
    </source>
</evidence>
<reference evidence="2 3" key="1">
    <citation type="journal article" date="2018" name="Nat. Ecol. Evol.">
        <title>Genomic signatures of mitonuclear coevolution across populations of Tigriopus californicus.</title>
        <authorList>
            <person name="Barreto F.S."/>
            <person name="Watson E.T."/>
            <person name="Lima T.G."/>
            <person name="Willett C.S."/>
            <person name="Edmands S."/>
            <person name="Li W."/>
            <person name="Burton R.S."/>
        </authorList>
    </citation>
    <scope>NUCLEOTIDE SEQUENCE [LARGE SCALE GENOMIC DNA]</scope>
    <source>
        <strain evidence="2 3">San Diego</strain>
    </source>
</reference>
<dbReference type="GO" id="GO:0071897">
    <property type="term" value="P:DNA biosynthetic process"/>
    <property type="evidence" value="ECO:0007669"/>
    <property type="project" value="UniProtKB-ARBA"/>
</dbReference>
<dbReference type="PANTHER" id="PTHR37984:SF5">
    <property type="entry name" value="PROTEIN NYNRIN-LIKE"/>
    <property type="match status" value="1"/>
</dbReference>
<feature type="compositionally biased region" description="Basic and acidic residues" evidence="1">
    <location>
        <begin position="66"/>
        <end position="90"/>
    </location>
</feature>
<name>A0A553PQL5_TIGCA</name>
<evidence type="ECO:0008006" key="4">
    <source>
        <dbReference type="Google" id="ProtNLM"/>
    </source>
</evidence>
<dbReference type="InterPro" id="IPR050951">
    <property type="entry name" value="Retrovirus_Pol_polyprotein"/>
</dbReference>
<organism evidence="2 3">
    <name type="scientific">Tigriopus californicus</name>
    <name type="common">Marine copepod</name>
    <dbReference type="NCBI Taxonomy" id="6832"/>
    <lineage>
        <taxon>Eukaryota</taxon>
        <taxon>Metazoa</taxon>
        <taxon>Ecdysozoa</taxon>
        <taxon>Arthropoda</taxon>
        <taxon>Crustacea</taxon>
        <taxon>Multicrustacea</taxon>
        <taxon>Hexanauplia</taxon>
        <taxon>Copepoda</taxon>
        <taxon>Harpacticoida</taxon>
        <taxon>Harpacticidae</taxon>
        <taxon>Tigriopus</taxon>
    </lineage>
</organism>
<feature type="compositionally biased region" description="Polar residues" evidence="1">
    <location>
        <begin position="55"/>
        <end position="65"/>
    </location>
</feature>
<dbReference type="SUPFAM" id="SSF56672">
    <property type="entry name" value="DNA/RNA polymerases"/>
    <property type="match status" value="1"/>
</dbReference>
<dbReference type="AlphaFoldDB" id="A0A553PQL5"/>
<dbReference type="InterPro" id="IPR043502">
    <property type="entry name" value="DNA/RNA_pol_sf"/>
</dbReference>
<dbReference type="EMBL" id="VCGU01000002">
    <property type="protein sequence ID" value="TRY79961.1"/>
    <property type="molecule type" value="Genomic_DNA"/>
</dbReference>
<comment type="caution">
    <text evidence="2">The sequence shown here is derived from an EMBL/GenBank/DDBJ whole genome shotgun (WGS) entry which is preliminary data.</text>
</comment>
<protein>
    <recommendedName>
        <fullName evidence="4">CCHC-type domain-containing protein</fullName>
    </recommendedName>
</protein>
<dbReference type="PANTHER" id="PTHR37984">
    <property type="entry name" value="PROTEIN CBG26694"/>
    <property type="match status" value="1"/>
</dbReference>
<feature type="region of interest" description="Disordered" evidence="1">
    <location>
        <begin position="53"/>
        <end position="101"/>
    </location>
</feature>
<accession>A0A553PQL5</accession>
<dbReference type="Proteomes" id="UP000318571">
    <property type="component" value="Chromosome 6"/>
</dbReference>